<keyword evidence="3" id="KW-1185">Reference proteome</keyword>
<reference evidence="4" key="1">
    <citation type="submission" date="2022-11" db="UniProtKB">
        <authorList>
            <consortium name="WormBaseParasite"/>
        </authorList>
    </citation>
    <scope>IDENTIFICATION</scope>
</reference>
<dbReference type="Pfam" id="PF17921">
    <property type="entry name" value="Integrase_H2C2"/>
    <property type="match status" value="1"/>
</dbReference>
<organism evidence="3 4">
    <name type="scientific">Romanomermis culicivorax</name>
    <name type="common">Nematode worm</name>
    <dbReference type="NCBI Taxonomy" id="13658"/>
    <lineage>
        <taxon>Eukaryota</taxon>
        <taxon>Metazoa</taxon>
        <taxon>Ecdysozoa</taxon>
        <taxon>Nematoda</taxon>
        <taxon>Enoplea</taxon>
        <taxon>Dorylaimia</taxon>
        <taxon>Mermithida</taxon>
        <taxon>Mermithoidea</taxon>
        <taxon>Mermithidae</taxon>
        <taxon>Romanomermis</taxon>
    </lineage>
</organism>
<evidence type="ECO:0000313" key="4">
    <source>
        <dbReference type="WBParaSite" id="nRc.2.0.1.t09474-RA"/>
    </source>
</evidence>
<dbReference type="InterPro" id="IPR041588">
    <property type="entry name" value="Integrase_H2C2"/>
</dbReference>
<dbReference type="WBParaSite" id="nRc.2.0.1.t09474-RA">
    <property type="protein sequence ID" value="nRc.2.0.1.t09474-RA"/>
    <property type="gene ID" value="nRc.2.0.1.g09474"/>
</dbReference>
<dbReference type="Gene3D" id="1.10.340.70">
    <property type="match status" value="1"/>
</dbReference>
<evidence type="ECO:0000259" key="2">
    <source>
        <dbReference type="Pfam" id="PF17921"/>
    </source>
</evidence>
<evidence type="ECO:0000313" key="3">
    <source>
        <dbReference type="Proteomes" id="UP000887565"/>
    </source>
</evidence>
<evidence type="ECO:0000256" key="1">
    <source>
        <dbReference type="ARBA" id="ARBA00012493"/>
    </source>
</evidence>
<accession>A0A915I820</accession>
<dbReference type="AlphaFoldDB" id="A0A915I820"/>
<protein>
    <recommendedName>
        <fullName evidence="1">RNA-directed DNA polymerase</fullName>
        <ecNumber evidence="1">2.7.7.49</ecNumber>
    </recommendedName>
</protein>
<proteinExistence type="predicted"/>
<dbReference type="Proteomes" id="UP000887565">
    <property type="component" value="Unplaced"/>
</dbReference>
<dbReference type="PANTHER" id="PTHR37984:SF15">
    <property type="entry name" value="INTEGRASE CATALYTIC DOMAIN-CONTAINING PROTEIN"/>
    <property type="match status" value="1"/>
</dbReference>
<name>A0A915I820_ROMCU</name>
<dbReference type="PANTHER" id="PTHR37984">
    <property type="entry name" value="PROTEIN CBG26694"/>
    <property type="match status" value="1"/>
</dbReference>
<sequence length="143" mass="16150">MTAFNELKSLLRNDLQLTIFDPDPPTILSSDAYNIDLAVDKGLLLKADQTVLPSKLHRQLMNKAHEGHPGIIIAKIKLCEMYWWPSITMEIEETIHHCQGCQDSAKSNPRSTIPTDPLPLLKASWEKTVINITRPFATALYQN</sequence>
<feature type="domain" description="Integrase zinc-binding" evidence="2">
    <location>
        <begin position="53"/>
        <end position="104"/>
    </location>
</feature>
<dbReference type="InterPro" id="IPR050951">
    <property type="entry name" value="Retrovirus_Pol_polyprotein"/>
</dbReference>
<dbReference type="GO" id="GO:0003964">
    <property type="term" value="F:RNA-directed DNA polymerase activity"/>
    <property type="evidence" value="ECO:0007669"/>
    <property type="project" value="UniProtKB-EC"/>
</dbReference>
<dbReference type="EC" id="2.7.7.49" evidence="1"/>